<dbReference type="EMBL" id="RRYP01013591">
    <property type="protein sequence ID" value="TNV76433.1"/>
    <property type="molecule type" value="Genomic_DNA"/>
</dbReference>
<evidence type="ECO:0000313" key="1">
    <source>
        <dbReference type="EMBL" id="TNV76433.1"/>
    </source>
</evidence>
<evidence type="ECO:0000313" key="2">
    <source>
        <dbReference type="Proteomes" id="UP000785679"/>
    </source>
</evidence>
<name>A0A8J8NJS2_HALGN</name>
<keyword evidence="2" id="KW-1185">Reference proteome</keyword>
<comment type="caution">
    <text evidence="1">The sequence shown here is derived from an EMBL/GenBank/DDBJ whole genome shotgun (WGS) entry which is preliminary data.</text>
</comment>
<dbReference type="Proteomes" id="UP000785679">
    <property type="component" value="Unassembled WGS sequence"/>
</dbReference>
<sequence>MDSKQTPSINYAMAKDPLSVQYRASKREYLEDLQVQVGAVSKIEGMMVLKTPRPLFSHSIIITSTDHKMTKQALKDNLILQWAVCHNAKTLCWFGRGIKDLLIADECNKNSNSKSELGFNFKHAEHVPPQSEDRNNWLAGSPCFKVSEIEVLRIERIEQYSTRDTTEI</sequence>
<dbReference type="AlphaFoldDB" id="A0A8J8NJS2"/>
<protein>
    <submittedName>
        <fullName evidence="1">Uncharacterized protein</fullName>
    </submittedName>
</protein>
<accession>A0A8J8NJS2</accession>
<proteinExistence type="predicted"/>
<organism evidence="1 2">
    <name type="scientific">Halteria grandinella</name>
    <dbReference type="NCBI Taxonomy" id="5974"/>
    <lineage>
        <taxon>Eukaryota</taxon>
        <taxon>Sar</taxon>
        <taxon>Alveolata</taxon>
        <taxon>Ciliophora</taxon>
        <taxon>Intramacronucleata</taxon>
        <taxon>Spirotrichea</taxon>
        <taxon>Stichotrichia</taxon>
        <taxon>Sporadotrichida</taxon>
        <taxon>Halteriidae</taxon>
        <taxon>Halteria</taxon>
    </lineage>
</organism>
<reference evidence="1" key="1">
    <citation type="submission" date="2019-06" db="EMBL/GenBank/DDBJ databases">
        <authorList>
            <person name="Zheng W."/>
        </authorList>
    </citation>
    <scope>NUCLEOTIDE SEQUENCE</scope>
    <source>
        <strain evidence="1">QDHG01</strain>
    </source>
</reference>
<gene>
    <name evidence="1" type="ORF">FGO68_gene2611</name>
</gene>